<evidence type="ECO:0000313" key="3">
    <source>
        <dbReference type="Proteomes" id="UP000262954"/>
    </source>
</evidence>
<dbReference type="SUPFAM" id="SSF53807">
    <property type="entry name" value="Helical backbone' metal receptor"/>
    <property type="match status" value="1"/>
</dbReference>
<name>A0A354M4I1_9BACT</name>
<dbReference type="PROSITE" id="PS51257">
    <property type="entry name" value="PROKAR_LIPOPROTEIN"/>
    <property type="match status" value="1"/>
</dbReference>
<dbReference type="InterPro" id="IPR050902">
    <property type="entry name" value="ABC_Transporter_SBP"/>
</dbReference>
<sequence>MRNKIFGGLILISLLISCNKKGNTSSGNEVDTASYRVNYAEMFRVNRFPDYTEVQVRDPWDTTRLLQKYILIPKASSLPASLPEGTVVRTPLSRVAVYSSVHCSMLAQLGNLSDIAGVCESRYIIIPEIKKGVSEGKIIDLGESYAPDIEKIIDLNPEAIISSPFQNMGYGKVEKLGIPIIEGVDYMETTPLGRAEWIRFLGLFFGKESLSDSIFEKTERSYLTLKEKVENVSKRPTVVSEMKTGPVWYVPGGNSYMARFFADAGADYFWKDVPQTGSMSLSFEAVFDKAQQADFWLVKYNRDRDMTLDDLRKDYAANANFKAFKDKNVWGSNSAKVPFYEEVPLHPDYLLRDFILIFHPDLLPGDTLRYFNLLK</sequence>
<feature type="domain" description="Fe/B12 periplasmic-binding" evidence="1">
    <location>
        <begin position="94"/>
        <end position="362"/>
    </location>
</feature>
<dbReference type="PANTHER" id="PTHR30535:SF34">
    <property type="entry name" value="MOLYBDATE-BINDING PROTEIN MOLA"/>
    <property type="match status" value="1"/>
</dbReference>
<dbReference type="AlphaFoldDB" id="A0A354M4I1"/>
<dbReference type="GeneID" id="92929414"/>
<comment type="caution">
    <text evidence="2">The sequence shown here is derived from an EMBL/GenBank/DDBJ whole genome shotgun (WGS) entry which is preliminary data.</text>
</comment>
<dbReference type="PANTHER" id="PTHR30535">
    <property type="entry name" value="VITAMIN B12-BINDING PROTEIN"/>
    <property type="match status" value="1"/>
</dbReference>
<dbReference type="Proteomes" id="UP000262954">
    <property type="component" value="Unassembled WGS sequence"/>
</dbReference>
<evidence type="ECO:0000313" key="2">
    <source>
        <dbReference type="EMBL" id="HBJ09420.1"/>
    </source>
</evidence>
<dbReference type="Gene3D" id="3.40.50.1980">
    <property type="entry name" value="Nitrogenase molybdenum iron protein domain"/>
    <property type="match status" value="2"/>
</dbReference>
<dbReference type="GO" id="GO:0071281">
    <property type="term" value="P:cellular response to iron ion"/>
    <property type="evidence" value="ECO:0007669"/>
    <property type="project" value="TreeGrafter"/>
</dbReference>
<dbReference type="Pfam" id="PF01497">
    <property type="entry name" value="Peripla_BP_2"/>
    <property type="match status" value="1"/>
</dbReference>
<gene>
    <name evidence="2" type="ORF">DDY73_10505</name>
</gene>
<dbReference type="EMBL" id="DNWC01000139">
    <property type="protein sequence ID" value="HBJ09420.1"/>
    <property type="molecule type" value="Genomic_DNA"/>
</dbReference>
<dbReference type="RefSeq" id="WP_022600816.1">
    <property type="nucleotide sequence ID" value="NZ_AP028032.1"/>
</dbReference>
<protein>
    <submittedName>
        <fullName evidence="2">ABC transporter substrate-binding protein</fullName>
    </submittedName>
</protein>
<evidence type="ECO:0000259" key="1">
    <source>
        <dbReference type="PROSITE" id="PS50983"/>
    </source>
</evidence>
<dbReference type="PROSITE" id="PS50983">
    <property type="entry name" value="FE_B12_PBP"/>
    <property type="match status" value="1"/>
</dbReference>
<proteinExistence type="predicted"/>
<accession>A0A354M4I1</accession>
<dbReference type="InterPro" id="IPR002491">
    <property type="entry name" value="ABC_transptr_periplasmic_BD"/>
</dbReference>
<reference evidence="2 3" key="1">
    <citation type="journal article" date="2018" name="Nat. Biotechnol.">
        <title>A standardized bacterial taxonomy based on genome phylogeny substantially revises the tree of life.</title>
        <authorList>
            <person name="Parks D.H."/>
            <person name="Chuvochina M."/>
            <person name="Waite D.W."/>
            <person name="Rinke C."/>
            <person name="Skarshewski A."/>
            <person name="Chaumeil P.A."/>
            <person name="Hugenholtz P."/>
        </authorList>
    </citation>
    <scope>NUCLEOTIDE SEQUENCE [LARGE SCALE GENOMIC DNA]</scope>
    <source>
        <strain evidence="2">UBA11482</strain>
    </source>
</reference>
<organism evidence="2 3">
    <name type="scientific">Coprobacter fastidiosus</name>
    <dbReference type="NCBI Taxonomy" id="1099853"/>
    <lineage>
        <taxon>Bacteria</taxon>
        <taxon>Pseudomonadati</taxon>
        <taxon>Bacteroidota</taxon>
        <taxon>Bacteroidia</taxon>
        <taxon>Bacteroidales</taxon>
        <taxon>Barnesiellaceae</taxon>
        <taxon>Coprobacter</taxon>
    </lineage>
</organism>